<organism evidence="2 3">
    <name type="scientific">Oceanobacillus limi</name>
    <dbReference type="NCBI Taxonomy" id="930131"/>
    <lineage>
        <taxon>Bacteria</taxon>
        <taxon>Bacillati</taxon>
        <taxon>Bacillota</taxon>
        <taxon>Bacilli</taxon>
        <taxon>Bacillales</taxon>
        <taxon>Bacillaceae</taxon>
        <taxon>Oceanobacillus</taxon>
    </lineage>
</organism>
<dbReference type="Gene3D" id="1.50.10.150">
    <property type="entry name" value="Voltage-dependent anion channel"/>
    <property type="match status" value="1"/>
</dbReference>
<feature type="transmembrane region" description="Helical" evidence="1">
    <location>
        <begin position="38"/>
        <end position="55"/>
    </location>
</feature>
<accession>A0A1H9YDV1</accession>
<feature type="transmembrane region" description="Helical" evidence="1">
    <location>
        <begin position="76"/>
        <end position="98"/>
    </location>
</feature>
<reference evidence="2 3" key="1">
    <citation type="submission" date="2016-10" db="EMBL/GenBank/DDBJ databases">
        <authorList>
            <person name="de Groot N.N."/>
        </authorList>
    </citation>
    <scope>NUCLEOTIDE SEQUENCE [LARGE SCALE GENOMIC DNA]</scope>
    <source>
        <strain evidence="2 3">IBRC-M 10780</strain>
    </source>
</reference>
<proteinExistence type="predicted"/>
<feature type="transmembrane region" description="Helical" evidence="1">
    <location>
        <begin position="268"/>
        <end position="287"/>
    </location>
</feature>
<sequence length="344" mass="39690">MKSNNNMTTINPAAGAIVMAIGIFLYGSIEAFPFLHDVLGKLLVVFLFIVGFFIYQSLFKQFMEKQEFLLLLNNPVNFFVMGTWVAGISVCCNVTMKYFPNLDPIIHCIALGNTILFFIFLFGAIQSLYRIWKNLNQHSPNGVLLLSTVATQSILIMWMELVALPDPLIHFVIIVGVIFYTVSLFFIGYRYFKRNDWTLIKDWTNTNCIIHGALSITGLAMVLAQLTSAPFIMFYWLTVLTILIGVEMIEIIRAYFRVRHIGWKNGLFTYHITQWSRNFTFGMFYAFTMVMHANPNYMQSLYGFQEAFLHIWSWVVLIFLAGEICLWVKAKYEKAIVIPKKQAM</sequence>
<feature type="transmembrane region" description="Helical" evidence="1">
    <location>
        <begin position="141"/>
        <end position="162"/>
    </location>
</feature>
<gene>
    <name evidence="2" type="ORF">SAMN05216389_101318</name>
</gene>
<dbReference type="RefSeq" id="WP_090866129.1">
    <property type="nucleotide sequence ID" value="NZ_FOHE01000001.1"/>
</dbReference>
<feature type="transmembrane region" description="Helical" evidence="1">
    <location>
        <begin position="104"/>
        <end position="129"/>
    </location>
</feature>
<protein>
    <recommendedName>
        <fullName evidence="4">Voltage-dependent anion channel</fullName>
    </recommendedName>
</protein>
<evidence type="ECO:0000313" key="2">
    <source>
        <dbReference type="EMBL" id="SES66639.1"/>
    </source>
</evidence>
<feature type="transmembrane region" description="Helical" evidence="1">
    <location>
        <begin position="233"/>
        <end position="256"/>
    </location>
</feature>
<evidence type="ECO:0008006" key="4">
    <source>
        <dbReference type="Google" id="ProtNLM"/>
    </source>
</evidence>
<dbReference type="OrthoDB" id="2734473at2"/>
<dbReference type="AlphaFoldDB" id="A0A1H9YDV1"/>
<keyword evidence="1" id="KW-0812">Transmembrane</keyword>
<evidence type="ECO:0000256" key="1">
    <source>
        <dbReference type="SAM" id="Phobius"/>
    </source>
</evidence>
<dbReference type="InterPro" id="IPR038665">
    <property type="entry name" value="Voltage-dep_anion_channel_sf"/>
</dbReference>
<keyword evidence="1" id="KW-0472">Membrane</keyword>
<dbReference type="EMBL" id="FOHE01000001">
    <property type="protein sequence ID" value="SES66639.1"/>
    <property type="molecule type" value="Genomic_DNA"/>
</dbReference>
<feature type="transmembrane region" description="Helical" evidence="1">
    <location>
        <begin position="168"/>
        <end position="187"/>
    </location>
</feature>
<feature type="transmembrane region" description="Helical" evidence="1">
    <location>
        <begin position="12"/>
        <end position="32"/>
    </location>
</feature>
<name>A0A1H9YDV1_9BACI</name>
<feature type="transmembrane region" description="Helical" evidence="1">
    <location>
        <begin position="307"/>
        <end position="328"/>
    </location>
</feature>
<feature type="transmembrane region" description="Helical" evidence="1">
    <location>
        <begin position="208"/>
        <end position="227"/>
    </location>
</feature>
<evidence type="ECO:0000313" key="3">
    <source>
        <dbReference type="Proteomes" id="UP000198618"/>
    </source>
</evidence>
<keyword evidence="1" id="KW-1133">Transmembrane helix</keyword>
<keyword evidence="3" id="KW-1185">Reference proteome</keyword>
<dbReference type="Proteomes" id="UP000198618">
    <property type="component" value="Unassembled WGS sequence"/>
</dbReference>